<dbReference type="GO" id="GO:0016887">
    <property type="term" value="F:ATP hydrolysis activity"/>
    <property type="evidence" value="ECO:0007669"/>
    <property type="project" value="InterPro"/>
</dbReference>
<comment type="similarity">
    <text evidence="1">Belongs to the ABC transporter superfamily.</text>
</comment>
<evidence type="ECO:0000259" key="3">
    <source>
        <dbReference type="Pfam" id="PF00005"/>
    </source>
</evidence>
<dbReference type="Pfam" id="PF00005">
    <property type="entry name" value="ABC_tran"/>
    <property type="match status" value="1"/>
</dbReference>
<evidence type="ECO:0000313" key="4">
    <source>
        <dbReference type="EMBL" id="GAI84910.1"/>
    </source>
</evidence>
<feature type="domain" description="ABC transporter" evidence="3">
    <location>
        <begin position="4"/>
        <end position="76"/>
    </location>
</feature>
<dbReference type="PANTHER" id="PTHR43335:SF11">
    <property type="entry name" value="ABC TRANSPORTER RELATED"/>
    <property type="match status" value="1"/>
</dbReference>
<evidence type="ECO:0000256" key="2">
    <source>
        <dbReference type="ARBA" id="ARBA00022448"/>
    </source>
</evidence>
<dbReference type="InterPro" id="IPR027417">
    <property type="entry name" value="P-loop_NTPase"/>
</dbReference>
<dbReference type="SUPFAM" id="SSF52540">
    <property type="entry name" value="P-loop containing nucleoside triphosphate hydrolases"/>
    <property type="match status" value="1"/>
</dbReference>
<protein>
    <recommendedName>
        <fullName evidence="3">ABC transporter domain-containing protein</fullName>
    </recommendedName>
</protein>
<dbReference type="EMBL" id="BARW01007131">
    <property type="protein sequence ID" value="GAI84910.1"/>
    <property type="molecule type" value="Genomic_DNA"/>
</dbReference>
<dbReference type="AlphaFoldDB" id="X1TBF8"/>
<name>X1TBF8_9ZZZZ</name>
<proteinExistence type="inferred from homology"/>
<dbReference type="PANTHER" id="PTHR43335">
    <property type="entry name" value="ABC TRANSPORTER, ATP-BINDING PROTEIN"/>
    <property type="match status" value="1"/>
</dbReference>
<reference evidence="4" key="1">
    <citation type="journal article" date="2014" name="Front. Microbiol.">
        <title>High frequency of phylogenetically diverse reductive dehalogenase-homologous genes in deep subseafloor sedimentary metagenomes.</title>
        <authorList>
            <person name="Kawai M."/>
            <person name="Futagami T."/>
            <person name="Toyoda A."/>
            <person name="Takaki Y."/>
            <person name="Nishi S."/>
            <person name="Hori S."/>
            <person name="Arai W."/>
            <person name="Tsubouchi T."/>
            <person name="Morono Y."/>
            <person name="Uchiyama I."/>
            <person name="Ito T."/>
            <person name="Fujiyama A."/>
            <person name="Inagaki F."/>
            <person name="Takami H."/>
        </authorList>
    </citation>
    <scope>NUCLEOTIDE SEQUENCE</scope>
    <source>
        <strain evidence="4">Expedition CK06-06</strain>
    </source>
</reference>
<dbReference type="InterPro" id="IPR003439">
    <property type="entry name" value="ABC_transporter-like_ATP-bd"/>
</dbReference>
<gene>
    <name evidence="4" type="ORF">S12H4_14909</name>
</gene>
<feature type="non-terminal residue" evidence="4">
    <location>
        <position position="1"/>
    </location>
</feature>
<dbReference type="GO" id="GO:0005524">
    <property type="term" value="F:ATP binding"/>
    <property type="evidence" value="ECO:0007669"/>
    <property type="project" value="InterPro"/>
</dbReference>
<comment type="caution">
    <text evidence="4">The sequence shown here is derived from an EMBL/GenBank/DDBJ whole genome shotgun (WGS) entry which is preliminary data.</text>
</comment>
<keyword evidence="2" id="KW-0813">Transport</keyword>
<evidence type="ECO:0000256" key="1">
    <source>
        <dbReference type="ARBA" id="ARBA00005417"/>
    </source>
</evidence>
<sequence>YDNLTARKNLDFIAELNNINYVESQRQIDQLLKAVGLNEAVDMPVGKFSRGMKQRLGVADVLIKKPKVAIFDEPTAGLDPEGISQILDLIANLPQTGTTVIMCSHRLYEVQQVCHSIGILSKGRMVVEGSLDELGREALAGGRYRIEVETTESTPQLVDTLKGVSEVTKVETEGNRLLISADSDLRTEIAKIVVQSNIPLVEMKIHEFTLDDIYMKYFHED</sequence>
<accession>X1TBF8</accession>
<dbReference type="Gene3D" id="3.40.50.300">
    <property type="entry name" value="P-loop containing nucleotide triphosphate hydrolases"/>
    <property type="match status" value="1"/>
</dbReference>
<organism evidence="4">
    <name type="scientific">marine sediment metagenome</name>
    <dbReference type="NCBI Taxonomy" id="412755"/>
    <lineage>
        <taxon>unclassified sequences</taxon>
        <taxon>metagenomes</taxon>
        <taxon>ecological metagenomes</taxon>
    </lineage>
</organism>